<dbReference type="Gene3D" id="3.80.30.30">
    <property type="match status" value="1"/>
</dbReference>
<evidence type="ECO:0000256" key="1">
    <source>
        <dbReference type="ARBA" id="ARBA00022723"/>
    </source>
</evidence>
<proteinExistence type="predicted"/>
<organism evidence="5 6">
    <name type="scientific">candidate division WOR-3 bacterium</name>
    <dbReference type="NCBI Taxonomy" id="2052148"/>
    <lineage>
        <taxon>Bacteria</taxon>
        <taxon>Bacteria division WOR-3</taxon>
    </lineage>
</organism>
<evidence type="ECO:0000256" key="3">
    <source>
        <dbReference type="ARBA" id="ARBA00023014"/>
    </source>
</evidence>
<evidence type="ECO:0000259" key="4">
    <source>
        <dbReference type="Pfam" id="PF04055"/>
    </source>
</evidence>
<dbReference type="SFLD" id="SFLDS00029">
    <property type="entry name" value="Radical_SAM"/>
    <property type="match status" value="1"/>
</dbReference>
<gene>
    <name evidence="5" type="ORF">DRP53_02560</name>
</gene>
<dbReference type="SFLD" id="SFLDG01084">
    <property type="entry name" value="Uncharacterised_Radical_SAM_Su"/>
    <property type="match status" value="1"/>
</dbReference>
<dbReference type="AlphaFoldDB" id="A0A660SKC1"/>
<protein>
    <submittedName>
        <fullName evidence="5">Radical SAM protein</fullName>
    </submittedName>
</protein>
<dbReference type="EMBL" id="QNBE01000015">
    <property type="protein sequence ID" value="RKX71177.1"/>
    <property type="molecule type" value="Genomic_DNA"/>
</dbReference>
<evidence type="ECO:0000256" key="2">
    <source>
        <dbReference type="ARBA" id="ARBA00023004"/>
    </source>
</evidence>
<dbReference type="SUPFAM" id="SSF102114">
    <property type="entry name" value="Radical SAM enzymes"/>
    <property type="match status" value="1"/>
</dbReference>
<accession>A0A660SKC1</accession>
<name>A0A660SKC1_UNCW3</name>
<dbReference type="InterPro" id="IPR007197">
    <property type="entry name" value="rSAM"/>
</dbReference>
<evidence type="ECO:0000313" key="6">
    <source>
        <dbReference type="Proteomes" id="UP000268469"/>
    </source>
</evidence>
<dbReference type="Proteomes" id="UP000268469">
    <property type="component" value="Unassembled WGS sequence"/>
</dbReference>
<keyword evidence="3" id="KW-0411">Iron-sulfur</keyword>
<feature type="domain" description="Radical SAM core" evidence="4">
    <location>
        <begin position="25"/>
        <end position="188"/>
    </location>
</feature>
<dbReference type="InterPro" id="IPR058240">
    <property type="entry name" value="rSAM_sf"/>
</dbReference>
<reference evidence="5 6" key="1">
    <citation type="submission" date="2018-06" db="EMBL/GenBank/DDBJ databases">
        <title>Extensive metabolic versatility and redundancy in microbially diverse, dynamic hydrothermal sediments.</title>
        <authorList>
            <person name="Dombrowski N."/>
            <person name="Teske A."/>
            <person name="Baker B.J."/>
        </authorList>
    </citation>
    <scope>NUCLEOTIDE SEQUENCE [LARGE SCALE GENOMIC DNA]</scope>
    <source>
        <strain evidence="5">B36_G15</strain>
    </source>
</reference>
<keyword evidence="2" id="KW-0408">Iron</keyword>
<evidence type="ECO:0000313" key="5">
    <source>
        <dbReference type="EMBL" id="RKX71177.1"/>
    </source>
</evidence>
<dbReference type="GO" id="GO:0051536">
    <property type="term" value="F:iron-sulfur cluster binding"/>
    <property type="evidence" value="ECO:0007669"/>
    <property type="project" value="UniProtKB-KW"/>
</dbReference>
<dbReference type="PANTHER" id="PTHR43432">
    <property type="entry name" value="SLR0285 PROTEIN"/>
    <property type="match status" value="1"/>
</dbReference>
<dbReference type="GO" id="GO:0003824">
    <property type="term" value="F:catalytic activity"/>
    <property type="evidence" value="ECO:0007669"/>
    <property type="project" value="InterPro"/>
</dbReference>
<comment type="caution">
    <text evidence="5">The sequence shown here is derived from an EMBL/GenBank/DDBJ whole genome shotgun (WGS) entry which is preliminary data.</text>
</comment>
<dbReference type="GO" id="GO:0046872">
    <property type="term" value="F:metal ion binding"/>
    <property type="evidence" value="ECO:0007669"/>
    <property type="project" value="UniProtKB-KW"/>
</dbReference>
<keyword evidence="1" id="KW-0479">Metal-binding</keyword>
<dbReference type="PANTHER" id="PTHR43432:SF6">
    <property type="entry name" value="RADICAL SAM CORE DOMAIN-CONTAINING PROTEIN"/>
    <property type="match status" value="1"/>
</dbReference>
<sequence>MFIKRIKVKRILSRSGIGGCRYALNPYLGCSNGCYYCYAPHILRSLNFNREWGSFVYPKENGPLLLRKELKRLKRGKICIGTVCDPYLKWEEDFHITRNCLEELRFVRNPLSLQTKNGLILRDIDLLIQLNAQILITITTTDDRLREIFEPGASPVGERMRTIRELRGAGLSVTVFAGPLLPGLSDQYSALTELVAMVQESGAERIIFDLLNPYPVVRRRMGKLYRRYFPDLGSELDLAIKNRKGYRRKVKDRIEKVKKDLIIETIF</sequence>
<dbReference type="Pfam" id="PF04055">
    <property type="entry name" value="Radical_SAM"/>
    <property type="match status" value="1"/>
</dbReference>
<dbReference type="InterPro" id="IPR040086">
    <property type="entry name" value="MJ0683-like"/>
</dbReference>